<keyword evidence="2" id="KW-1185">Reference proteome</keyword>
<protein>
    <submittedName>
        <fullName evidence="1">Uncharacterized protein</fullName>
    </submittedName>
</protein>
<proteinExistence type="predicted"/>
<dbReference type="AlphaFoldDB" id="A0A9W8L6Z9"/>
<comment type="caution">
    <text evidence="1">The sequence shown here is derived from an EMBL/GenBank/DDBJ whole genome shotgun (WGS) entry which is preliminary data.</text>
</comment>
<feature type="non-terminal residue" evidence="1">
    <location>
        <position position="67"/>
    </location>
</feature>
<organism evidence="1 2">
    <name type="scientific">Coemansia pectinata</name>
    <dbReference type="NCBI Taxonomy" id="1052879"/>
    <lineage>
        <taxon>Eukaryota</taxon>
        <taxon>Fungi</taxon>
        <taxon>Fungi incertae sedis</taxon>
        <taxon>Zoopagomycota</taxon>
        <taxon>Kickxellomycotina</taxon>
        <taxon>Kickxellomycetes</taxon>
        <taxon>Kickxellales</taxon>
        <taxon>Kickxellaceae</taxon>
        <taxon>Coemansia</taxon>
    </lineage>
</organism>
<dbReference type="Proteomes" id="UP001140011">
    <property type="component" value="Unassembled WGS sequence"/>
</dbReference>
<dbReference type="OrthoDB" id="5591667at2759"/>
<evidence type="ECO:0000313" key="2">
    <source>
        <dbReference type="Proteomes" id="UP001140011"/>
    </source>
</evidence>
<gene>
    <name evidence="1" type="ORF">GGI19_007044</name>
</gene>
<dbReference type="EMBL" id="JANBUH010002110">
    <property type="protein sequence ID" value="KAJ2740806.1"/>
    <property type="molecule type" value="Genomic_DNA"/>
</dbReference>
<reference evidence="1" key="1">
    <citation type="submission" date="2022-07" db="EMBL/GenBank/DDBJ databases">
        <title>Phylogenomic reconstructions and comparative analyses of Kickxellomycotina fungi.</title>
        <authorList>
            <person name="Reynolds N.K."/>
            <person name="Stajich J.E."/>
            <person name="Barry K."/>
            <person name="Grigoriev I.V."/>
            <person name="Crous P."/>
            <person name="Smith M.E."/>
        </authorList>
    </citation>
    <scope>NUCLEOTIDE SEQUENCE</scope>
    <source>
        <strain evidence="1">BCRC 34297</strain>
    </source>
</reference>
<accession>A0A9W8L6Z9</accession>
<evidence type="ECO:0000313" key="1">
    <source>
        <dbReference type="EMBL" id="KAJ2740806.1"/>
    </source>
</evidence>
<sequence length="67" mass="7518">MLAIVSGIAYKLLIDYIGDTKCFPFVNKLSVKIFDFSEKHDVVNDMAIFNALEFAKLLKSMAPTVMT</sequence>
<name>A0A9W8L6Z9_9FUNG</name>